<dbReference type="PANTHER" id="PTHR43777:SF1">
    <property type="entry name" value="MOLYBDENUM COFACTOR CYTIDYLYLTRANSFERASE"/>
    <property type="match status" value="1"/>
</dbReference>
<name>A0A2A2M5N2_9BILA</name>
<dbReference type="InterPro" id="IPR025877">
    <property type="entry name" value="MobA-like_NTP_Trfase"/>
</dbReference>
<feature type="domain" description="MobA-like NTP transferase" evidence="1">
    <location>
        <begin position="1"/>
        <end position="61"/>
    </location>
</feature>
<proteinExistence type="predicted"/>
<dbReference type="EMBL" id="LIAE01004126">
    <property type="protein sequence ID" value="PAV93811.1"/>
    <property type="molecule type" value="Genomic_DNA"/>
</dbReference>
<organism evidence="2 3">
    <name type="scientific">Diploscapter pachys</name>
    <dbReference type="NCBI Taxonomy" id="2018661"/>
    <lineage>
        <taxon>Eukaryota</taxon>
        <taxon>Metazoa</taxon>
        <taxon>Ecdysozoa</taxon>
        <taxon>Nematoda</taxon>
        <taxon>Chromadorea</taxon>
        <taxon>Rhabditida</taxon>
        <taxon>Rhabditina</taxon>
        <taxon>Rhabditomorpha</taxon>
        <taxon>Rhabditoidea</taxon>
        <taxon>Rhabditidae</taxon>
        <taxon>Diploscapter</taxon>
    </lineage>
</organism>
<dbReference type="Proteomes" id="UP000218231">
    <property type="component" value="Unassembled WGS sequence"/>
</dbReference>
<reference evidence="2 3" key="1">
    <citation type="journal article" date="2017" name="Curr. Biol.">
        <title>Genome architecture and evolution of a unichromosomal asexual nematode.</title>
        <authorList>
            <person name="Fradin H."/>
            <person name="Zegar C."/>
            <person name="Gutwein M."/>
            <person name="Lucas J."/>
            <person name="Kovtun M."/>
            <person name="Corcoran D."/>
            <person name="Baugh L.R."/>
            <person name="Kiontke K."/>
            <person name="Gunsalus K."/>
            <person name="Fitch D.H."/>
            <person name="Piano F."/>
        </authorList>
    </citation>
    <scope>NUCLEOTIDE SEQUENCE [LARGE SCALE GENOMIC DNA]</scope>
    <source>
        <strain evidence="2">PF1309</strain>
    </source>
</reference>
<dbReference type="AlphaFoldDB" id="A0A2A2M5N2"/>
<dbReference type="InterPro" id="IPR029044">
    <property type="entry name" value="Nucleotide-diphossugar_trans"/>
</dbReference>
<dbReference type="Gene3D" id="3.90.550.10">
    <property type="entry name" value="Spore Coat Polysaccharide Biosynthesis Protein SpsA, Chain A"/>
    <property type="match status" value="1"/>
</dbReference>
<dbReference type="SUPFAM" id="SSF53448">
    <property type="entry name" value="Nucleotide-diphospho-sugar transferases"/>
    <property type="match status" value="1"/>
</dbReference>
<sequence length="85" mass="9201">MPWIGAETFRRLLASAAPSVIVVPRHQGQNGHPVVFGRDYWAELTLLAGDEGARSVLRRHASSVLLLELQDSGVLRDVDTPSALG</sequence>
<accession>A0A2A2M5N2</accession>
<dbReference type="PANTHER" id="PTHR43777">
    <property type="entry name" value="MOLYBDENUM COFACTOR CYTIDYLYLTRANSFERASE"/>
    <property type="match status" value="1"/>
</dbReference>
<comment type="caution">
    <text evidence="2">The sequence shown here is derived from an EMBL/GenBank/DDBJ whole genome shotgun (WGS) entry which is preliminary data.</text>
</comment>
<evidence type="ECO:0000259" key="1">
    <source>
        <dbReference type="Pfam" id="PF12804"/>
    </source>
</evidence>
<evidence type="ECO:0000313" key="3">
    <source>
        <dbReference type="Proteomes" id="UP000218231"/>
    </source>
</evidence>
<dbReference type="Pfam" id="PF12804">
    <property type="entry name" value="NTP_transf_3"/>
    <property type="match status" value="1"/>
</dbReference>
<keyword evidence="3" id="KW-1185">Reference proteome</keyword>
<evidence type="ECO:0000313" key="2">
    <source>
        <dbReference type="EMBL" id="PAV93811.1"/>
    </source>
</evidence>
<gene>
    <name evidence="2" type="ORF">WR25_19071</name>
</gene>
<protein>
    <recommendedName>
        <fullName evidence="1">MobA-like NTP transferase domain-containing protein</fullName>
    </recommendedName>
</protein>
<dbReference type="GO" id="GO:0016779">
    <property type="term" value="F:nucleotidyltransferase activity"/>
    <property type="evidence" value="ECO:0007669"/>
    <property type="project" value="UniProtKB-ARBA"/>
</dbReference>